<dbReference type="InterPro" id="IPR058061">
    <property type="entry name" value="SCO4848-like"/>
</dbReference>
<dbReference type="Proteomes" id="UP000322159">
    <property type="component" value="Chromosome"/>
</dbReference>
<proteinExistence type="predicted"/>
<dbReference type="AlphaFoldDB" id="A0A5C1YAW5"/>
<name>A0A5C1YAW5_9MICO</name>
<dbReference type="KEGG" id="lyk:FLP23_11490"/>
<dbReference type="RefSeq" id="WP_149325985.1">
    <property type="nucleotide sequence ID" value="NZ_CP043504.1"/>
</dbReference>
<dbReference type="EMBL" id="CP043504">
    <property type="protein sequence ID" value="QEO10568.1"/>
    <property type="molecule type" value="Genomic_DNA"/>
</dbReference>
<keyword evidence="1" id="KW-0472">Membrane</keyword>
<sequence length="72" mass="7668">MTIALGILLLVNAAFNVLTWPTFLRRVARDPRARDASGQATRFLRVHQVLVAIAIVLAVASAVCGIWALAAG</sequence>
<dbReference type="Pfam" id="PF26606">
    <property type="entry name" value="SCO4848"/>
    <property type="match status" value="1"/>
</dbReference>
<keyword evidence="1" id="KW-1133">Transmembrane helix</keyword>
<organism evidence="2 3">
    <name type="scientific">Protaetiibacter larvae</name>
    <dbReference type="NCBI Taxonomy" id="2592654"/>
    <lineage>
        <taxon>Bacteria</taxon>
        <taxon>Bacillati</taxon>
        <taxon>Actinomycetota</taxon>
        <taxon>Actinomycetes</taxon>
        <taxon>Micrococcales</taxon>
        <taxon>Microbacteriaceae</taxon>
        <taxon>Protaetiibacter</taxon>
    </lineage>
</organism>
<evidence type="ECO:0000313" key="3">
    <source>
        <dbReference type="Proteomes" id="UP000322159"/>
    </source>
</evidence>
<accession>A0A5C1YAW5</accession>
<reference evidence="2 3" key="1">
    <citation type="submission" date="2019-09" db="EMBL/GenBank/DDBJ databases">
        <title>Genome sequencing of strain KACC 19322.</title>
        <authorList>
            <person name="Heo J."/>
            <person name="Kim S.-J."/>
            <person name="Kim J.-S."/>
            <person name="Hong S.-B."/>
            <person name="Kwon S.-W."/>
        </authorList>
    </citation>
    <scope>NUCLEOTIDE SEQUENCE [LARGE SCALE GENOMIC DNA]</scope>
    <source>
        <strain evidence="2 3">KACC 19322</strain>
    </source>
</reference>
<evidence type="ECO:0000313" key="2">
    <source>
        <dbReference type="EMBL" id="QEO10568.1"/>
    </source>
</evidence>
<dbReference type="NCBIfam" id="NF046117">
    <property type="entry name" value="SCO4848_fam"/>
    <property type="match status" value="1"/>
</dbReference>
<gene>
    <name evidence="2" type="ORF">FLP23_11490</name>
</gene>
<keyword evidence="3" id="KW-1185">Reference proteome</keyword>
<evidence type="ECO:0000256" key="1">
    <source>
        <dbReference type="SAM" id="Phobius"/>
    </source>
</evidence>
<feature type="transmembrane region" description="Helical" evidence="1">
    <location>
        <begin position="6"/>
        <end position="28"/>
    </location>
</feature>
<keyword evidence="1" id="KW-0812">Transmembrane</keyword>
<protein>
    <submittedName>
        <fullName evidence="2">Uncharacterized protein</fullName>
    </submittedName>
</protein>
<feature type="transmembrane region" description="Helical" evidence="1">
    <location>
        <begin position="49"/>
        <end position="70"/>
    </location>
</feature>